<name>A0A3P7L8V0_STRVU</name>
<gene>
    <name evidence="1" type="ORF">SVUK_LOCUS10626</name>
</gene>
<keyword evidence="2" id="KW-1185">Reference proteome</keyword>
<evidence type="ECO:0000313" key="2">
    <source>
        <dbReference type="Proteomes" id="UP000270094"/>
    </source>
</evidence>
<proteinExistence type="predicted"/>
<dbReference type="AlphaFoldDB" id="A0A3P7L8V0"/>
<reference evidence="1 2" key="1">
    <citation type="submission" date="2018-11" db="EMBL/GenBank/DDBJ databases">
        <authorList>
            <consortium name="Pathogen Informatics"/>
        </authorList>
    </citation>
    <scope>NUCLEOTIDE SEQUENCE [LARGE SCALE GENOMIC DNA]</scope>
</reference>
<dbReference type="Proteomes" id="UP000270094">
    <property type="component" value="Unassembled WGS sequence"/>
</dbReference>
<dbReference type="EMBL" id="UYYB01095610">
    <property type="protein sequence ID" value="VDM75628.1"/>
    <property type="molecule type" value="Genomic_DNA"/>
</dbReference>
<organism evidence="1 2">
    <name type="scientific">Strongylus vulgaris</name>
    <name type="common">Blood worm</name>
    <dbReference type="NCBI Taxonomy" id="40348"/>
    <lineage>
        <taxon>Eukaryota</taxon>
        <taxon>Metazoa</taxon>
        <taxon>Ecdysozoa</taxon>
        <taxon>Nematoda</taxon>
        <taxon>Chromadorea</taxon>
        <taxon>Rhabditida</taxon>
        <taxon>Rhabditina</taxon>
        <taxon>Rhabditomorpha</taxon>
        <taxon>Strongyloidea</taxon>
        <taxon>Strongylidae</taxon>
        <taxon>Strongylus</taxon>
    </lineage>
</organism>
<accession>A0A3P7L8V0</accession>
<protein>
    <submittedName>
        <fullName evidence="1">Uncharacterized protein</fullName>
    </submittedName>
</protein>
<sequence length="98" mass="11284">MVVYWMSQRYHALAVVSIFSFEVRFRKKLKKKIATVVEEGEKSYTTTSGWGLLATCDWPIEKDPAKDYELLLGNLRACGDSTCPEQGTKEYRKPKRTC</sequence>
<evidence type="ECO:0000313" key="1">
    <source>
        <dbReference type="EMBL" id="VDM75628.1"/>
    </source>
</evidence>